<keyword evidence="2" id="KW-1185">Reference proteome</keyword>
<gene>
    <name evidence="1" type="ORF">GCM10020369_81190</name>
</gene>
<evidence type="ECO:0000313" key="2">
    <source>
        <dbReference type="Proteomes" id="UP001501676"/>
    </source>
</evidence>
<name>A0ABP6TBF6_9ACTN</name>
<comment type="caution">
    <text evidence="1">The sequence shown here is derived from an EMBL/GenBank/DDBJ whole genome shotgun (WGS) entry which is preliminary data.</text>
</comment>
<evidence type="ECO:0000313" key="1">
    <source>
        <dbReference type="EMBL" id="GAA3398244.1"/>
    </source>
</evidence>
<reference evidence="2" key="1">
    <citation type="journal article" date="2019" name="Int. J. Syst. Evol. Microbiol.">
        <title>The Global Catalogue of Microorganisms (GCM) 10K type strain sequencing project: providing services to taxonomists for standard genome sequencing and annotation.</title>
        <authorList>
            <consortium name="The Broad Institute Genomics Platform"/>
            <consortium name="The Broad Institute Genome Sequencing Center for Infectious Disease"/>
            <person name="Wu L."/>
            <person name="Ma J."/>
        </authorList>
    </citation>
    <scope>NUCLEOTIDE SEQUENCE [LARGE SCALE GENOMIC DNA]</scope>
    <source>
        <strain evidence="2">JCM 9458</strain>
    </source>
</reference>
<dbReference type="Proteomes" id="UP001501676">
    <property type="component" value="Unassembled WGS sequence"/>
</dbReference>
<accession>A0ABP6TBF6</accession>
<organism evidence="1 2">
    <name type="scientific">Cryptosporangium minutisporangium</name>
    <dbReference type="NCBI Taxonomy" id="113569"/>
    <lineage>
        <taxon>Bacteria</taxon>
        <taxon>Bacillati</taxon>
        <taxon>Actinomycetota</taxon>
        <taxon>Actinomycetes</taxon>
        <taxon>Cryptosporangiales</taxon>
        <taxon>Cryptosporangiaceae</taxon>
        <taxon>Cryptosporangium</taxon>
    </lineage>
</organism>
<dbReference type="EMBL" id="BAAAYN010000079">
    <property type="protein sequence ID" value="GAA3398244.1"/>
    <property type="molecule type" value="Genomic_DNA"/>
</dbReference>
<sequence length="59" mass="6234">MAGLPVLAACREIWDIGDWLGVAHRTGGAWVNEVVIAKLLADVRPAFAAEAVPVVKPRG</sequence>
<dbReference type="RefSeq" id="WP_345733669.1">
    <property type="nucleotide sequence ID" value="NZ_BAAAYN010000079.1"/>
</dbReference>
<protein>
    <submittedName>
        <fullName evidence="1">Uncharacterized protein</fullName>
    </submittedName>
</protein>
<proteinExistence type="predicted"/>